<dbReference type="PANTHER" id="PTHR43437:SF3">
    <property type="entry name" value="HYDROXYACYL-THIOESTER DEHYDRATASE TYPE 2, MITOCHONDRIAL"/>
    <property type="match status" value="1"/>
</dbReference>
<dbReference type="GO" id="GO:0006633">
    <property type="term" value="P:fatty acid biosynthetic process"/>
    <property type="evidence" value="ECO:0007669"/>
    <property type="project" value="TreeGrafter"/>
</dbReference>
<evidence type="ECO:0000313" key="3">
    <source>
        <dbReference type="EMBL" id="OYX02903.1"/>
    </source>
</evidence>
<evidence type="ECO:0000259" key="2">
    <source>
        <dbReference type="Pfam" id="PF01575"/>
    </source>
</evidence>
<dbReference type="InterPro" id="IPR002539">
    <property type="entry name" value="MaoC-like_dom"/>
</dbReference>
<dbReference type="CDD" id="cd03449">
    <property type="entry name" value="R_hydratase"/>
    <property type="match status" value="1"/>
</dbReference>
<dbReference type="EMBL" id="NCDQ01000166">
    <property type="protein sequence ID" value="OYX02903.1"/>
    <property type="molecule type" value="Genomic_DNA"/>
</dbReference>
<keyword evidence="1" id="KW-0456">Lyase</keyword>
<proteinExistence type="predicted"/>
<dbReference type="Proteomes" id="UP000215616">
    <property type="component" value="Unassembled WGS sequence"/>
</dbReference>
<feature type="domain" description="MaoC-like" evidence="2">
    <location>
        <begin position="27"/>
        <end position="126"/>
    </location>
</feature>
<comment type="caution">
    <text evidence="3">The sequence shown here is derived from an EMBL/GenBank/DDBJ whole genome shotgun (WGS) entry which is preliminary data.</text>
</comment>
<dbReference type="PANTHER" id="PTHR43437">
    <property type="entry name" value="HYDROXYACYL-THIOESTER DEHYDRATASE TYPE 2, MITOCHONDRIAL-RELATED"/>
    <property type="match status" value="1"/>
</dbReference>
<dbReference type="InterPro" id="IPR050965">
    <property type="entry name" value="UPF0336/Enoyl-CoA_hydratase"/>
</dbReference>
<evidence type="ECO:0000313" key="4">
    <source>
        <dbReference type="Proteomes" id="UP000215616"/>
    </source>
</evidence>
<reference evidence="3 4" key="1">
    <citation type="submission" date="2017-03" db="EMBL/GenBank/DDBJ databases">
        <title>Lifting the veil on microbial sulfur biogeochemistry in mining wastewaters.</title>
        <authorList>
            <person name="Kantor R.S."/>
            <person name="Colenbrander Nelson T."/>
            <person name="Marshall S."/>
            <person name="Bennett D."/>
            <person name="Apte S."/>
            <person name="Camacho D."/>
            <person name="Thomas B.C."/>
            <person name="Warren L.A."/>
            <person name="Banfield J.F."/>
        </authorList>
    </citation>
    <scope>NUCLEOTIDE SEQUENCE [LARGE SCALE GENOMIC DNA]</scope>
    <source>
        <strain evidence="3">32-67-7</strain>
    </source>
</reference>
<sequence length="152" mass="16112">MQRTIRTAGERVMQGKFLEELNVGQSAELVRTVGEADIVAFAEVTGDNNPVHLDADYAAKTPFGERIAHGMLSAGYISAVLGTTLPGPGAIYLSQTLRFKRPVKIGDGVTARATITEIDEAKARVTFATVCLVNGKPVVDGEAVVMVPRKAA</sequence>
<organism evidence="3 4">
    <name type="scientific">Caulobacter vibrioides</name>
    <name type="common">Caulobacter crescentus</name>
    <dbReference type="NCBI Taxonomy" id="155892"/>
    <lineage>
        <taxon>Bacteria</taxon>
        <taxon>Pseudomonadati</taxon>
        <taxon>Pseudomonadota</taxon>
        <taxon>Alphaproteobacteria</taxon>
        <taxon>Caulobacterales</taxon>
        <taxon>Caulobacteraceae</taxon>
        <taxon>Caulobacter</taxon>
    </lineage>
</organism>
<protein>
    <submittedName>
        <fullName evidence="3">(R)-hydratase</fullName>
    </submittedName>
</protein>
<dbReference type="AlphaFoldDB" id="A0A258D6I6"/>
<dbReference type="SUPFAM" id="SSF54637">
    <property type="entry name" value="Thioesterase/thiol ester dehydrase-isomerase"/>
    <property type="match status" value="1"/>
</dbReference>
<accession>A0A258D6I6</accession>
<dbReference type="InterPro" id="IPR029069">
    <property type="entry name" value="HotDog_dom_sf"/>
</dbReference>
<dbReference type="GO" id="GO:0019171">
    <property type="term" value="F:(3R)-hydroxyacyl-[acyl-carrier-protein] dehydratase activity"/>
    <property type="evidence" value="ECO:0007669"/>
    <property type="project" value="TreeGrafter"/>
</dbReference>
<dbReference type="Pfam" id="PF01575">
    <property type="entry name" value="MaoC_dehydratas"/>
    <property type="match status" value="1"/>
</dbReference>
<name>A0A258D6I6_CAUVI</name>
<dbReference type="Gene3D" id="3.10.129.10">
    <property type="entry name" value="Hotdog Thioesterase"/>
    <property type="match status" value="1"/>
</dbReference>
<evidence type="ECO:0000256" key="1">
    <source>
        <dbReference type="ARBA" id="ARBA00023239"/>
    </source>
</evidence>
<gene>
    <name evidence="3" type="ORF">B7Z12_11165</name>
</gene>
<dbReference type="FunFam" id="3.10.129.10:FF:000042">
    <property type="entry name" value="MaoC domain protein dehydratase"/>
    <property type="match status" value="1"/>
</dbReference>